<sequence>MVSLPLELHERIVDSLSAHTNALGACSLVSRHWFPRARYHLFWTLDLSADWTPEPNGMTSLLSLLLNSHTPATFTPYISSIILTRRTWGMTPVNSILSVLQRVGVVPNRLEIDCPAYEPLKPFFCASLRSLSLTLHLDIHIDTLLAYISAFPLLESLRLAGSARYQAEETGQTSDLDFIFRLQTLAVSGSNIATPLFSRLAEALCLCEHESRHLEPSIRTITLQNITVWTSVFDFLSSSAARNVSQLLVSNCHIESTPFPIPLNSLQHLAVADTEPPQGIHTLLKLSSTFGLGHFLPTLLLSTVTIAFSRVPSPSSFVHAPWEELDAILSSKARFPQLRRFTIGMANDMNNFGKLRLSPLPQGLQDVLCGKGNGVLERCSERGVMDFAK</sequence>
<dbReference type="GeneID" id="59348145"/>
<dbReference type="OrthoDB" id="2788229at2759"/>
<dbReference type="AlphaFoldDB" id="A0A8H6SIB9"/>
<dbReference type="Proteomes" id="UP000636479">
    <property type="component" value="Unassembled WGS sequence"/>
</dbReference>
<comment type="caution">
    <text evidence="1">The sequence shown here is derived from an EMBL/GenBank/DDBJ whole genome shotgun (WGS) entry which is preliminary data.</text>
</comment>
<evidence type="ECO:0000313" key="1">
    <source>
        <dbReference type="EMBL" id="KAF7299483.1"/>
    </source>
</evidence>
<name>A0A8H6SIB9_9AGAR</name>
<gene>
    <name evidence="1" type="ORF">MIND_00898400</name>
</gene>
<proteinExistence type="predicted"/>
<dbReference type="RefSeq" id="XP_037218871.1">
    <property type="nucleotide sequence ID" value="XM_037365629.1"/>
</dbReference>
<evidence type="ECO:0000313" key="2">
    <source>
        <dbReference type="Proteomes" id="UP000636479"/>
    </source>
</evidence>
<dbReference type="EMBL" id="JACAZF010000007">
    <property type="protein sequence ID" value="KAF7299483.1"/>
    <property type="molecule type" value="Genomic_DNA"/>
</dbReference>
<reference evidence="1" key="1">
    <citation type="submission" date="2020-05" db="EMBL/GenBank/DDBJ databases">
        <title>Mycena genomes resolve the evolution of fungal bioluminescence.</title>
        <authorList>
            <person name="Tsai I.J."/>
        </authorList>
    </citation>
    <scope>NUCLEOTIDE SEQUENCE</scope>
    <source>
        <strain evidence="1">171206Taipei</strain>
    </source>
</reference>
<keyword evidence="2" id="KW-1185">Reference proteome</keyword>
<protein>
    <submittedName>
        <fullName evidence="1">Serine/threonine-protein phosphatase</fullName>
    </submittedName>
</protein>
<accession>A0A8H6SIB9</accession>
<organism evidence="1 2">
    <name type="scientific">Mycena indigotica</name>
    <dbReference type="NCBI Taxonomy" id="2126181"/>
    <lineage>
        <taxon>Eukaryota</taxon>
        <taxon>Fungi</taxon>
        <taxon>Dikarya</taxon>
        <taxon>Basidiomycota</taxon>
        <taxon>Agaricomycotina</taxon>
        <taxon>Agaricomycetes</taxon>
        <taxon>Agaricomycetidae</taxon>
        <taxon>Agaricales</taxon>
        <taxon>Marasmiineae</taxon>
        <taxon>Mycenaceae</taxon>
        <taxon>Mycena</taxon>
    </lineage>
</organism>